<evidence type="ECO:0000313" key="2">
    <source>
        <dbReference type="EMBL" id="MBE0367693.1"/>
    </source>
</evidence>
<feature type="transmembrane region" description="Helical" evidence="1">
    <location>
        <begin position="33"/>
        <end position="53"/>
    </location>
</feature>
<proteinExistence type="predicted"/>
<keyword evidence="1" id="KW-0812">Transmembrane</keyword>
<evidence type="ECO:0000313" key="3">
    <source>
        <dbReference type="Proteomes" id="UP000615755"/>
    </source>
</evidence>
<keyword evidence="3" id="KW-1185">Reference proteome</keyword>
<dbReference type="Proteomes" id="UP000615755">
    <property type="component" value="Unassembled WGS sequence"/>
</dbReference>
<sequence>MANFAIVTGTCEHRYLRLVFARAKGLGVKQSDIYLLFFAFLSLTMLSFTLHSITRNAVG</sequence>
<dbReference type="EMBL" id="AQGV01000012">
    <property type="protein sequence ID" value="MBE0367693.1"/>
    <property type="molecule type" value="Genomic_DNA"/>
</dbReference>
<accession>A0ABR9E9M9</accession>
<organism evidence="2 3">
    <name type="scientific">Pseudoalteromonas aurantia 208</name>
    <dbReference type="NCBI Taxonomy" id="1314867"/>
    <lineage>
        <taxon>Bacteria</taxon>
        <taxon>Pseudomonadati</taxon>
        <taxon>Pseudomonadota</taxon>
        <taxon>Gammaproteobacteria</taxon>
        <taxon>Alteromonadales</taxon>
        <taxon>Pseudoalteromonadaceae</taxon>
        <taxon>Pseudoalteromonas</taxon>
    </lineage>
</organism>
<gene>
    <name evidence="2" type="ORF">PAUR_a1112</name>
</gene>
<reference evidence="2 3" key="1">
    <citation type="submission" date="2015-03" db="EMBL/GenBank/DDBJ databases">
        <title>Genome sequence of Pseudoalteromonas aurantia.</title>
        <authorList>
            <person name="Xie B.-B."/>
            <person name="Rong J.-C."/>
            <person name="Qin Q.-L."/>
            <person name="Zhang Y.-Z."/>
        </authorList>
    </citation>
    <scope>NUCLEOTIDE SEQUENCE [LARGE SCALE GENOMIC DNA]</scope>
    <source>
        <strain evidence="2 3">208</strain>
    </source>
</reference>
<evidence type="ECO:0000256" key="1">
    <source>
        <dbReference type="SAM" id="Phobius"/>
    </source>
</evidence>
<keyword evidence="1" id="KW-0472">Membrane</keyword>
<protein>
    <submittedName>
        <fullName evidence="2">Uncharacterized protein</fullName>
    </submittedName>
</protein>
<comment type="caution">
    <text evidence="2">The sequence shown here is derived from an EMBL/GenBank/DDBJ whole genome shotgun (WGS) entry which is preliminary data.</text>
</comment>
<name>A0ABR9E9M9_9GAMM</name>
<keyword evidence="1" id="KW-1133">Transmembrane helix</keyword>